<dbReference type="PROSITE" id="PS50102">
    <property type="entry name" value="RRM"/>
    <property type="match status" value="1"/>
</dbReference>
<feature type="compositionally biased region" description="Low complexity" evidence="3">
    <location>
        <begin position="429"/>
        <end position="443"/>
    </location>
</feature>
<feature type="region of interest" description="Disordered" evidence="3">
    <location>
        <begin position="214"/>
        <end position="290"/>
    </location>
</feature>
<dbReference type="InterPro" id="IPR039539">
    <property type="entry name" value="Ras_GTPase_bind_prot"/>
</dbReference>
<dbReference type="AlphaFoldDB" id="A0AA35YQN5"/>
<dbReference type="PANTHER" id="PTHR10693">
    <property type="entry name" value="RAS GTPASE-ACTIVATING PROTEIN-BINDING PROTEIN"/>
    <property type="match status" value="1"/>
</dbReference>
<keyword evidence="7" id="KW-1185">Reference proteome</keyword>
<dbReference type="InterPro" id="IPR002075">
    <property type="entry name" value="NTF2_dom"/>
</dbReference>
<dbReference type="GO" id="GO:0003729">
    <property type="term" value="F:mRNA binding"/>
    <property type="evidence" value="ECO:0007669"/>
    <property type="project" value="TreeGrafter"/>
</dbReference>
<dbReference type="InterPro" id="IPR035979">
    <property type="entry name" value="RBD_domain_sf"/>
</dbReference>
<dbReference type="SUPFAM" id="SSF54427">
    <property type="entry name" value="NTF2-like"/>
    <property type="match status" value="1"/>
</dbReference>
<evidence type="ECO:0000256" key="3">
    <source>
        <dbReference type="SAM" id="MobiDB-lite"/>
    </source>
</evidence>
<protein>
    <submittedName>
        <fullName evidence="6">Uncharacterized protein</fullName>
    </submittedName>
</protein>
<evidence type="ECO:0000256" key="2">
    <source>
        <dbReference type="PROSITE-ProRule" id="PRU00176"/>
    </source>
</evidence>
<gene>
    <name evidence="6" type="ORF">LSALG_LOCUS18318</name>
</gene>
<dbReference type="InterPro" id="IPR018222">
    <property type="entry name" value="Nuclear_transport_factor_2_euk"/>
</dbReference>
<evidence type="ECO:0000256" key="1">
    <source>
        <dbReference type="ARBA" id="ARBA00022884"/>
    </source>
</evidence>
<dbReference type="GO" id="GO:0005829">
    <property type="term" value="C:cytosol"/>
    <property type="evidence" value="ECO:0007669"/>
    <property type="project" value="TreeGrafter"/>
</dbReference>
<dbReference type="Pfam" id="PF00076">
    <property type="entry name" value="RRM_1"/>
    <property type="match status" value="1"/>
</dbReference>
<sequence length="457" mass="50998">MLTSFAIEHQESTSFHSLILTQRIRVHRRHIRQSNSRAVSMEKGNVGDEAQSLSTKDEPNSSTIHDYSAQDVADAFVKQYYNILQESPEDAHKFYKDTSILDHPCPDGSMKSATTLKDIDNELKGSNIKKWNPNLTTVHAQDSIMGSVVVGVTGFLIDNDNVTKHFAQTFCLATQEGGGFYVHNDFLQFIEINNISATSPPNLDVATPTVTPLAIDKEKESPKKDEKKVVSSSKGKNPLPTEPNKKSQSLNIQEEAKRVAKEGTVASSSAQALPNSDKHSSLPLSVTNTNTIPKQSMKPLLLPSNDVLESMYDVKSIRIKDLPSHMTEESLQEVVKRFGPVKNKNIQIKEYSQDGYRYAFVEFESPKSARTAVEARFIQFEDRESEIQYKRYNNNQGGYSIYMGGKGTGRGEGFRSDNFWGPREGHVQGGYSSSSSNGSGNWGRRNMYSEDQSRSFN</sequence>
<dbReference type="SMART" id="SM00360">
    <property type="entry name" value="RRM"/>
    <property type="match status" value="1"/>
</dbReference>
<name>A0AA35YQN5_LACSI</name>
<evidence type="ECO:0000313" key="6">
    <source>
        <dbReference type="EMBL" id="CAI9278451.1"/>
    </source>
</evidence>
<dbReference type="InterPro" id="IPR032710">
    <property type="entry name" value="NTF2-like_dom_sf"/>
</dbReference>
<dbReference type="InterPro" id="IPR012677">
    <property type="entry name" value="Nucleotide-bd_a/b_plait_sf"/>
</dbReference>
<feature type="region of interest" description="Disordered" evidence="3">
    <location>
        <begin position="413"/>
        <end position="457"/>
    </location>
</feature>
<feature type="compositionally biased region" description="Polar residues" evidence="3">
    <location>
        <begin position="265"/>
        <end position="274"/>
    </location>
</feature>
<dbReference type="Pfam" id="PF02136">
    <property type="entry name" value="NTF2"/>
    <property type="match status" value="1"/>
</dbReference>
<dbReference type="Proteomes" id="UP001177003">
    <property type="component" value="Chromosome 4"/>
</dbReference>
<dbReference type="Gene3D" id="3.10.450.50">
    <property type="match status" value="1"/>
</dbReference>
<dbReference type="EMBL" id="OX465080">
    <property type="protein sequence ID" value="CAI9278451.1"/>
    <property type="molecule type" value="Genomic_DNA"/>
</dbReference>
<dbReference type="PANTHER" id="PTHR10693:SF70">
    <property type="entry name" value="NUCLEOTIDE-BINDING ALPHA-BETA PLAIT DOMAIN, NTF2-LIKE DOMAIN PROTEIN-RELATED"/>
    <property type="match status" value="1"/>
</dbReference>
<dbReference type="CDD" id="cd00780">
    <property type="entry name" value="NTF2"/>
    <property type="match status" value="1"/>
</dbReference>
<reference evidence="6" key="1">
    <citation type="submission" date="2023-04" db="EMBL/GenBank/DDBJ databases">
        <authorList>
            <person name="Vijverberg K."/>
            <person name="Xiong W."/>
            <person name="Schranz E."/>
        </authorList>
    </citation>
    <scope>NUCLEOTIDE SEQUENCE</scope>
</reference>
<evidence type="ECO:0000259" key="5">
    <source>
        <dbReference type="PROSITE" id="PS50177"/>
    </source>
</evidence>
<proteinExistence type="predicted"/>
<dbReference type="PROSITE" id="PS50177">
    <property type="entry name" value="NTF2_DOMAIN"/>
    <property type="match status" value="1"/>
</dbReference>
<feature type="compositionally biased region" description="Basic and acidic residues" evidence="3">
    <location>
        <begin position="215"/>
        <end position="229"/>
    </location>
</feature>
<evidence type="ECO:0000259" key="4">
    <source>
        <dbReference type="PROSITE" id="PS50102"/>
    </source>
</evidence>
<feature type="compositionally biased region" description="Basic and acidic residues" evidence="3">
    <location>
        <begin position="447"/>
        <end position="457"/>
    </location>
</feature>
<dbReference type="GO" id="GO:1990904">
    <property type="term" value="C:ribonucleoprotein complex"/>
    <property type="evidence" value="ECO:0007669"/>
    <property type="project" value="TreeGrafter"/>
</dbReference>
<organism evidence="6 7">
    <name type="scientific">Lactuca saligna</name>
    <name type="common">Willowleaf lettuce</name>
    <dbReference type="NCBI Taxonomy" id="75948"/>
    <lineage>
        <taxon>Eukaryota</taxon>
        <taxon>Viridiplantae</taxon>
        <taxon>Streptophyta</taxon>
        <taxon>Embryophyta</taxon>
        <taxon>Tracheophyta</taxon>
        <taxon>Spermatophyta</taxon>
        <taxon>Magnoliopsida</taxon>
        <taxon>eudicotyledons</taxon>
        <taxon>Gunneridae</taxon>
        <taxon>Pentapetalae</taxon>
        <taxon>asterids</taxon>
        <taxon>campanulids</taxon>
        <taxon>Asterales</taxon>
        <taxon>Asteraceae</taxon>
        <taxon>Cichorioideae</taxon>
        <taxon>Cichorieae</taxon>
        <taxon>Lactucinae</taxon>
        <taxon>Lactuca</taxon>
    </lineage>
</organism>
<accession>A0AA35YQN5</accession>
<evidence type="ECO:0000313" key="7">
    <source>
        <dbReference type="Proteomes" id="UP001177003"/>
    </source>
</evidence>
<keyword evidence="1 2" id="KW-0694">RNA-binding</keyword>
<feature type="region of interest" description="Disordered" evidence="3">
    <location>
        <begin position="31"/>
        <end position="64"/>
    </location>
</feature>
<dbReference type="InterPro" id="IPR000504">
    <property type="entry name" value="RRM_dom"/>
</dbReference>
<feature type="domain" description="NTF2" evidence="5">
    <location>
        <begin position="72"/>
        <end position="189"/>
    </location>
</feature>
<feature type="domain" description="RRM" evidence="4">
    <location>
        <begin position="315"/>
        <end position="392"/>
    </location>
</feature>
<dbReference type="Gene3D" id="3.30.70.330">
    <property type="match status" value="1"/>
</dbReference>
<dbReference type="CDD" id="cd00590">
    <property type="entry name" value="RRM_SF"/>
    <property type="match status" value="1"/>
</dbReference>
<dbReference type="SUPFAM" id="SSF54928">
    <property type="entry name" value="RNA-binding domain, RBD"/>
    <property type="match status" value="1"/>
</dbReference>